<sequence length="254" mass="29386">MGNIIEFYKTSLGIDLNNLKHPISMMVSLAMSTHEFDQQILRHKLRVLGLALMDIKEHSEELYTFYLKKIVKNADLSVNGFIFETIQCANLISTAVEYNMEFKFGDHNKKEPDFFLNNCGFELTTVRFSPESNKLNGDKRLLSSFRDKNKKKYANENTALLIEVTQIAHYANQPEFRPKLSFNDVLEIFKTDSKFGVVLSYVEFTVPTENNIEFKGTVYPVYRENCNAELLETIQKITKGQINNFSKYPLLSPY</sequence>
<comment type="caution">
    <text evidence="1">The sequence shown here is derived from an EMBL/GenBank/DDBJ whole genome shotgun (WGS) entry which is preliminary data.</text>
</comment>
<organism evidence="1 2">
    <name type="scientific">Flavobacterium taihuense</name>
    <dbReference type="NCBI Taxonomy" id="2857508"/>
    <lineage>
        <taxon>Bacteria</taxon>
        <taxon>Pseudomonadati</taxon>
        <taxon>Bacteroidota</taxon>
        <taxon>Flavobacteriia</taxon>
        <taxon>Flavobacteriales</taxon>
        <taxon>Flavobacteriaceae</taxon>
        <taxon>Flavobacterium</taxon>
    </lineage>
</organism>
<dbReference type="Proteomes" id="UP000812031">
    <property type="component" value="Unassembled WGS sequence"/>
</dbReference>
<keyword evidence="2" id="KW-1185">Reference proteome</keyword>
<dbReference type="EMBL" id="JAHWYN010000002">
    <property type="protein sequence ID" value="MBW4359390.1"/>
    <property type="molecule type" value="Genomic_DNA"/>
</dbReference>
<accession>A0ABS6XRU2</accession>
<evidence type="ECO:0000313" key="2">
    <source>
        <dbReference type="Proteomes" id="UP000812031"/>
    </source>
</evidence>
<evidence type="ECO:0000313" key="1">
    <source>
        <dbReference type="EMBL" id="MBW4359390.1"/>
    </source>
</evidence>
<reference evidence="1 2" key="1">
    <citation type="submission" date="2021-07" db="EMBL/GenBank/DDBJ databases">
        <title>Flavobacterium sp. nov. isolated from sediment on the Taihu Lake.</title>
        <authorList>
            <person name="Qu J.-H."/>
        </authorList>
    </citation>
    <scope>NUCLEOTIDE SEQUENCE [LARGE SCALE GENOMIC DNA]</scope>
    <source>
        <strain evidence="1 2">NAS39</strain>
    </source>
</reference>
<name>A0ABS6XRU2_9FLAO</name>
<proteinExistence type="predicted"/>
<gene>
    <name evidence="1" type="ORF">KZH69_02720</name>
</gene>
<dbReference type="RefSeq" id="WP_219315928.1">
    <property type="nucleotide sequence ID" value="NZ_JAHWYN010000002.1"/>
</dbReference>
<protein>
    <submittedName>
        <fullName evidence="1">Uncharacterized protein</fullName>
    </submittedName>
</protein>